<dbReference type="HOGENOM" id="CLU_2755918_0_0_5"/>
<protein>
    <submittedName>
        <fullName evidence="1">Uncharacterized protein</fullName>
    </submittedName>
</protein>
<name>D7A7G6_ANCN5</name>
<dbReference type="RefSeq" id="WP_013167900.1">
    <property type="nucleotide sequence ID" value="NC_014217.1"/>
</dbReference>
<sequence>MAPASLAITADAAATATIPAHDTPAKGIFGRFLDRLIAVRAAQAQRELARYSHIAKFPQSPNMLELFARD</sequence>
<dbReference type="AlphaFoldDB" id="D7A7G6"/>
<proteinExistence type="predicted"/>
<dbReference type="KEGG" id="sno:Snov_3122"/>
<evidence type="ECO:0000313" key="2">
    <source>
        <dbReference type="Proteomes" id="UP000006633"/>
    </source>
</evidence>
<organism evidence="1 2">
    <name type="scientific">Ancylobacter novellus (strain ATCC 8093 / DSM 506 / JCM 20403 / CCM 1077 / IAM 12100 / NBRC 12443 / NCIMB 10456)</name>
    <name type="common">Starkeya novella</name>
    <dbReference type="NCBI Taxonomy" id="639283"/>
    <lineage>
        <taxon>Bacteria</taxon>
        <taxon>Pseudomonadati</taxon>
        <taxon>Pseudomonadota</taxon>
        <taxon>Alphaproteobacteria</taxon>
        <taxon>Hyphomicrobiales</taxon>
        <taxon>Xanthobacteraceae</taxon>
        <taxon>Ancylobacter</taxon>
    </lineage>
</organism>
<gene>
    <name evidence="1" type="ordered locus">Snov_3122</name>
</gene>
<dbReference type="EMBL" id="CP002026">
    <property type="protein sequence ID" value="ADH90397.1"/>
    <property type="molecule type" value="Genomic_DNA"/>
</dbReference>
<keyword evidence="2" id="KW-1185">Reference proteome</keyword>
<accession>D7A7G6</accession>
<reference evidence="1 2" key="1">
    <citation type="journal article" date="2012" name="Stand. Genomic Sci.">
        <title>Complete genome sequence of the facultatively chemolithoautotrophic and methylotrophic alpha Proteobacterium Starkeya novella type strain (ATCC 8093(T)).</title>
        <authorList>
            <person name="Kappler U."/>
            <person name="Davenport K."/>
            <person name="Beatson S."/>
            <person name="Lucas S."/>
            <person name="Lapidus A."/>
            <person name="Copeland A."/>
            <person name="Berry K.W."/>
            <person name="Glavina Del Rio T."/>
            <person name="Hammon N."/>
            <person name="Dalin E."/>
            <person name="Tice H."/>
            <person name="Pitluck S."/>
            <person name="Richardson P."/>
            <person name="Bruce D."/>
            <person name="Goodwin L.A."/>
            <person name="Han C."/>
            <person name="Tapia R."/>
            <person name="Detter J.C."/>
            <person name="Chang Y.J."/>
            <person name="Jeffries C.D."/>
            <person name="Land M."/>
            <person name="Hauser L."/>
            <person name="Kyrpides N.C."/>
            <person name="Goker M."/>
            <person name="Ivanova N."/>
            <person name="Klenk H.P."/>
            <person name="Woyke T."/>
        </authorList>
    </citation>
    <scope>NUCLEOTIDE SEQUENCE [LARGE SCALE GENOMIC DNA]</scope>
    <source>
        <strain evidence="2">ATCC 8093 / DSM 506 / JCM 20403 / CCM 1077 / IAM 12100 / NBRC 12443 / NCIMB 10456</strain>
    </source>
</reference>
<evidence type="ECO:0000313" key="1">
    <source>
        <dbReference type="EMBL" id="ADH90397.1"/>
    </source>
</evidence>
<dbReference type="Proteomes" id="UP000006633">
    <property type="component" value="Chromosome"/>
</dbReference>